<evidence type="ECO:0000256" key="4">
    <source>
        <dbReference type="ARBA" id="ARBA00022692"/>
    </source>
</evidence>
<dbReference type="PROSITE" id="PS50893">
    <property type="entry name" value="ABC_TRANSPORTER_2"/>
    <property type="match status" value="1"/>
</dbReference>
<keyword evidence="12" id="KW-0378">Hydrolase</keyword>
<keyword evidence="2" id="KW-0813">Transport</keyword>
<evidence type="ECO:0000259" key="11">
    <source>
        <dbReference type="PROSITE" id="PS50893"/>
    </source>
</evidence>
<keyword evidence="6" id="KW-0067">ATP-binding</keyword>
<evidence type="ECO:0000313" key="13">
    <source>
        <dbReference type="Proteomes" id="UP000289841"/>
    </source>
</evidence>
<dbReference type="OrthoDB" id="383748at2"/>
<proteinExistence type="inferred from homology"/>
<dbReference type="GO" id="GO:0016887">
    <property type="term" value="F:ATP hydrolysis activity"/>
    <property type="evidence" value="ECO:0007669"/>
    <property type="project" value="InterPro"/>
</dbReference>
<evidence type="ECO:0000256" key="5">
    <source>
        <dbReference type="ARBA" id="ARBA00022741"/>
    </source>
</evidence>
<name>A0A449BDK1_HAPAX</name>
<dbReference type="PANTHER" id="PTHR24220">
    <property type="entry name" value="IMPORT ATP-BINDING PROTEIN"/>
    <property type="match status" value="1"/>
</dbReference>
<sequence>MIKLIDIDKYFNKGKQNSIHVINHTSLDLPKKGLITLLGKSGSGKSTLLNVIGGLDKANGTIIFDDLEIKKYQNSTWDKLRAERIGFIFQNYHLLENKTVYDNLKIVLNMIGINDKEELEYRINYALNAVGMFRYRKKLASDLSGGQKQRVGIARAIVKNPEVIIADEPTGNLDTKNSNDVLRILRKLADEKLVVLVTHEEELAYKYSDRVISLTDGVVSNDVKNNSNLSKSSDDDSNIYLKDLNNINIENTKLYSNDDLSKLDLTIVKIGGTYYLESNENIRVEIIDRKSKIKLVNDSKENYDANNINNHEINFSLDELEKVKTKRTKKRTLTFKESIIEALRKIFRVGNKGKIQLLTLILLGAMFSLSVFMLVSSLTLDKSKLYTDKNLYVIESPSVDMKNLADDENIVLYYDVRSFSWKVYSNAPGAFKSFSITNTALPLDGIQENDLVRGRMPNNQYEILIDETILDKTYSNVIEYNSIGIYKSTDLLNQRIVFNNNQELIIVGTVKTGNKALYINKTILRNLNSLFTYDRIIGNSVAIFDQKKLTEGEMPKKSIDRKTYEVIINKNDFGGSDNSQYQLGDEFIDLNLNQLGNKELKFIVSGFYEEEPSQNYQTSVYLNDDDYYNILYRDHFDIFGSRSDLNIYSIDGTINNQNDYKNKYQDELDSLIKKQKEQIAGSLVQMIIAIALSALMFYFFVRSSFIRRIKELSILRSLGVNKKEVYTLYALEYIIVTSVSSLIGVLIGSLIANSVGRSFLNEVFDIRFTWIGLLVAIIGVYVVNVLLALLPVFGLMRKTPAEMLTNYDI</sequence>
<evidence type="ECO:0000256" key="8">
    <source>
        <dbReference type="ARBA" id="ARBA00023136"/>
    </source>
</evidence>
<keyword evidence="8 10" id="KW-0472">Membrane</keyword>
<dbReference type="Gene3D" id="3.40.50.300">
    <property type="entry name" value="P-loop containing nucleotide triphosphate hydrolases"/>
    <property type="match status" value="1"/>
</dbReference>
<gene>
    <name evidence="12" type="primary">macB_5</name>
    <name evidence="12" type="ORF">NCTC10138_00749</name>
</gene>
<evidence type="ECO:0000313" key="12">
    <source>
        <dbReference type="EMBL" id="VEU80380.1"/>
    </source>
</evidence>
<dbReference type="KEGG" id="aaxa:NCTC10138_00749"/>
<feature type="transmembrane region" description="Helical" evidence="10">
    <location>
        <begin position="357"/>
        <end position="380"/>
    </location>
</feature>
<dbReference type="InterPro" id="IPR027417">
    <property type="entry name" value="P-loop_NTPase"/>
</dbReference>
<dbReference type="InterPro" id="IPR003838">
    <property type="entry name" value="ABC3_permease_C"/>
</dbReference>
<comment type="subcellular location">
    <subcellularLocation>
        <location evidence="1">Cell inner membrane</location>
        <topology evidence="1">Multi-pass membrane protein</topology>
    </subcellularLocation>
</comment>
<dbReference type="AlphaFoldDB" id="A0A449BDK1"/>
<dbReference type="CDD" id="cd03255">
    <property type="entry name" value="ABC_MJ0796_LolCDE_FtsE"/>
    <property type="match status" value="1"/>
</dbReference>
<dbReference type="RefSeq" id="WP_052590138.1">
    <property type="nucleotide sequence ID" value="NZ_LR215048.1"/>
</dbReference>
<dbReference type="SMART" id="SM00382">
    <property type="entry name" value="AAA"/>
    <property type="match status" value="1"/>
</dbReference>
<organism evidence="12 13">
    <name type="scientific">Haploplasma axanthum</name>
    <name type="common">Acholeplasma axanthum</name>
    <dbReference type="NCBI Taxonomy" id="29552"/>
    <lineage>
        <taxon>Bacteria</taxon>
        <taxon>Bacillati</taxon>
        <taxon>Mycoplasmatota</taxon>
        <taxon>Mollicutes</taxon>
        <taxon>Acholeplasmatales</taxon>
        <taxon>Acholeplasmataceae</taxon>
        <taxon>Haploplasma</taxon>
    </lineage>
</organism>
<dbReference type="Pfam" id="PF00005">
    <property type="entry name" value="ABC_tran"/>
    <property type="match status" value="1"/>
</dbReference>
<dbReference type="EC" id="3.6.3.-" evidence="12"/>
<evidence type="ECO:0000256" key="2">
    <source>
        <dbReference type="ARBA" id="ARBA00022448"/>
    </source>
</evidence>
<keyword evidence="5" id="KW-0547">Nucleotide-binding</keyword>
<feature type="transmembrane region" description="Helical" evidence="10">
    <location>
        <begin position="683"/>
        <end position="705"/>
    </location>
</feature>
<dbReference type="InterPro" id="IPR017911">
    <property type="entry name" value="MacB-like_ATP-bd"/>
</dbReference>
<reference evidence="12 13" key="1">
    <citation type="submission" date="2019-01" db="EMBL/GenBank/DDBJ databases">
        <authorList>
            <consortium name="Pathogen Informatics"/>
        </authorList>
    </citation>
    <scope>NUCLEOTIDE SEQUENCE [LARGE SCALE GENOMIC DNA]</scope>
    <source>
        <strain evidence="12 13">NCTC10138</strain>
    </source>
</reference>
<keyword evidence="4 10" id="KW-0812">Transmembrane</keyword>
<dbReference type="STRING" id="1278311.GCA_000428705_01175"/>
<feature type="transmembrane region" description="Helical" evidence="10">
    <location>
        <begin position="771"/>
        <end position="793"/>
    </location>
</feature>
<keyword evidence="13" id="KW-1185">Reference proteome</keyword>
<keyword evidence="7 10" id="KW-1133">Transmembrane helix</keyword>
<dbReference type="GO" id="GO:0005886">
    <property type="term" value="C:plasma membrane"/>
    <property type="evidence" value="ECO:0007669"/>
    <property type="project" value="UniProtKB-SubCell"/>
</dbReference>
<feature type="domain" description="ABC transporter" evidence="11">
    <location>
        <begin position="2"/>
        <end position="241"/>
    </location>
</feature>
<dbReference type="InterPro" id="IPR015854">
    <property type="entry name" value="ABC_transpr_LolD-like"/>
</dbReference>
<evidence type="ECO:0000256" key="10">
    <source>
        <dbReference type="SAM" id="Phobius"/>
    </source>
</evidence>
<evidence type="ECO:0000256" key="6">
    <source>
        <dbReference type="ARBA" id="ARBA00022840"/>
    </source>
</evidence>
<feature type="transmembrane region" description="Helical" evidence="10">
    <location>
        <begin position="726"/>
        <end position="751"/>
    </location>
</feature>
<dbReference type="InterPro" id="IPR003593">
    <property type="entry name" value="AAA+_ATPase"/>
</dbReference>
<dbReference type="PROSITE" id="PS00211">
    <property type="entry name" value="ABC_TRANSPORTER_1"/>
    <property type="match status" value="1"/>
</dbReference>
<keyword evidence="3" id="KW-1003">Cell membrane</keyword>
<dbReference type="GO" id="GO:0022857">
    <property type="term" value="F:transmembrane transporter activity"/>
    <property type="evidence" value="ECO:0007669"/>
    <property type="project" value="TreeGrafter"/>
</dbReference>
<accession>A0A449BDK1</accession>
<evidence type="ECO:0000256" key="3">
    <source>
        <dbReference type="ARBA" id="ARBA00022475"/>
    </source>
</evidence>
<dbReference type="SUPFAM" id="SSF52540">
    <property type="entry name" value="P-loop containing nucleoside triphosphate hydrolases"/>
    <property type="match status" value="1"/>
</dbReference>
<dbReference type="Pfam" id="PF02687">
    <property type="entry name" value="FtsX"/>
    <property type="match status" value="1"/>
</dbReference>
<protein>
    <submittedName>
        <fullName evidence="12">ABC transporter ATPase</fullName>
        <ecNumber evidence="12">3.6.3.-</ecNumber>
    </submittedName>
</protein>
<dbReference type="PANTHER" id="PTHR24220:SF86">
    <property type="entry name" value="ABC TRANSPORTER ABCH.1"/>
    <property type="match status" value="1"/>
</dbReference>
<dbReference type="InterPro" id="IPR017871">
    <property type="entry name" value="ABC_transporter-like_CS"/>
</dbReference>
<evidence type="ECO:0000256" key="1">
    <source>
        <dbReference type="ARBA" id="ARBA00004429"/>
    </source>
</evidence>
<comment type="similarity">
    <text evidence="9">Belongs to the ABC transporter superfamily. Macrolide exporter (TC 3.A.1.122) family.</text>
</comment>
<dbReference type="Proteomes" id="UP000289841">
    <property type="component" value="Chromosome"/>
</dbReference>
<dbReference type="EMBL" id="LR215048">
    <property type="protein sequence ID" value="VEU80380.1"/>
    <property type="molecule type" value="Genomic_DNA"/>
</dbReference>
<evidence type="ECO:0000256" key="9">
    <source>
        <dbReference type="ARBA" id="ARBA00038388"/>
    </source>
</evidence>
<evidence type="ECO:0000256" key="7">
    <source>
        <dbReference type="ARBA" id="ARBA00022989"/>
    </source>
</evidence>
<dbReference type="GO" id="GO:0005524">
    <property type="term" value="F:ATP binding"/>
    <property type="evidence" value="ECO:0007669"/>
    <property type="project" value="UniProtKB-KW"/>
</dbReference>
<dbReference type="InterPro" id="IPR003439">
    <property type="entry name" value="ABC_transporter-like_ATP-bd"/>
</dbReference>